<organism evidence="7 8">
    <name type="scientific">Alicyclobacillus fodiniaquatilis</name>
    <dbReference type="NCBI Taxonomy" id="1661150"/>
    <lineage>
        <taxon>Bacteria</taxon>
        <taxon>Bacillati</taxon>
        <taxon>Bacillota</taxon>
        <taxon>Bacilli</taxon>
        <taxon>Bacillales</taxon>
        <taxon>Alicyclobacillaceae</taxon>
        <taxon>Alicyclobacillus</taxon>
    </lineage>
</organism>
<keyword evidence="4 5" id="KW-0472">Membrane</keyword>
<evidence type="ECO:0000313" key="7">
    <source>
        <dbReference type="EMBL" id="MFD1673987.1"/>
    </source>
</evidence>
<dbReference type="RefSeq" id="WP_377941642.1">
    <property type="nucleotide sequence ID" value="NZ_JBHUCX010000014.1"/>
</dbReference>
<dbReference type="EMBL" id="JBHUCX010000014">
    <property type="protein sequence ID" value="MFD1673987.1"/>
    <property type="molecule type" value="Genomic_DNA"/>
</dbReference>
<dbReference type="Pfam" id="PF00664">
    <property type="entry name" value="ABC_membrane"/>
    <property type="match status" value="2"/>
</dbReference>
<keyword evidence="3 5" id="KW-1133">Transmembrane helix</keyword>
<evidence type="ECO:0000259" key="6">
    <source>
        <dbReference type="PROSITE" id="PS50929"/>
    </source>
</evidence>
<dbReference type="InterPro" id="IPR036640">
    <property type="entry name" value="ABC1_TM_sf"/>
</dbReference>
<evidence type="ECO:0000256" key="4">
    <source>
        <dbReference type="ARBA" id="ARBA00023136"/>
    </source>
</evidence>
<comment type="subcellular location">
    <subcellularLocation>
        <location evidence="1">Cell membrane</location>
        <topology evidence="1">Multi-pass membrane protein</topology>
    </subcellularLocation>
</comment>
<proteinExistence type="predicted"/>
<feature type="transmembrane region" description="Helical" evidence="5">
    <location>
        <begin position="943"/>
        <end position="967"/>
    </location>
</feature>
<dbReference type="InterPro" id="IPR011527">
    <property type="entry name" value="ABC1_TM_dom"/>
</dbReference>
<name>A0ABW4JG07_9BACL</name>
<dbReference type="SUPFAM" id="SSF90123">
    <property type="entry name" value="ABC transporter transmembrane region"/>
    <property type="match status" value="2"/>
</dbReference>
<dbReference type="PANTHER" id="PTHR43394:SF1">
    <property type="entry name" value="ATP-BINDING CASSETTE SUB-FAMILY B MEMBER 10, MITOCHONDRIAL"/>
    <property type="match status" value="1"/>
</dbReference>
<protein>
    <submittedName>
        <fullName evidence="7">ABC transporter transmembrane domain-containing protein</fullName>
    </submittedName>
</protein>
<sequence length="1184" mass="131966">MSYQPDETSSSIRSDGQGKAEHDVLARLRLRNFWFWREMGGKLKPPTGRTQMVGVWKLIGYIKYVWWAAIGLLAFIILSSYLGVLPAFVIKNIVNNDIGHHSTSALWGDIWHLLLVYALLAFVDAVSGWFSSWSNSRIIWRLREDVIKRQMDMPLDQLVLRGAGQTTVRSINEVGVPGGDSPVFTGVAGLLSTITSAISNVVQLISAIIAMFALSVQLSLWAFLLLPIPIFLAIWWGRLTYGAAHRQYETLTKLTGFLLRHVTKQRVLLDKLLGRRRNVEESFRDQNRVLTNASIFEQVFSHWYDNTFQIITAATIGILWLIGGHHIFSGALSLGVMLAMVNLVSRLDNPIHSLAELWFSFRSLAAVAERVSHDLEKFDAHVEVDQPTDEFRNQSLSITTVNATIADANGHILASNLHFSLESGEVLTIVDEASAEDARWSWAAALSGWSLLRQGNIKIGRHNIHAAPSSTRRAIVSIISGEFPDIPVTIREFWRKAAPESDEATWKAAWRELIGDKAAFPDVDVQLGSRLSPTTGFQVSLVAASLRQSPVWVVISEPADTAIRWNEFHRPVIRIQPRSRNLPVGTKYLVRRSDEITEQGVVSANEPVLQRDPVEYETARLAVPDADASSPEEAVQGENSGWWRSMELGKTKVQKTGRFFVPFRWLLGYIRRFWLYWLVILVFGVALSSVGTTVSPLFTKHIIDVGIGKHNHAALNVNAILLILFGMAQGVANGLFVTLFVQMGGKRMCGEIRDDFFSRLIRSPFSFFQQHDASDIVTRGINDVNAIYTGTDQLIKVLTWQVIPNIPGMVLLWTIGGAHYGLLTLAVDIPFVVLTLWVARFNARLQQRLFEVVGNMFKELHKISSLQFAFMVRALGVEREEIPSLSRSNRLLYRLGLVQSLRNYWYGTTLSNLESNVLTAAFYAVGGLSVIHGSLTLGTLTAIMSYAALYVGLGGGVSSYVGIYGILANVERVSSYHAEQPERESDQLVEADASLLQSSTPLRVGIQLAHGTHVVQGAPGTLQRIQGQSGFIDDVRDAILRLRETDGIDVRAGDTPVADIPLDSWRKMVTWISSDFPFDDVTLKELLQWSAYSPSAQQDAIRFLQEESRTINLDVPATRWTQNQSLRTLRLLGALAIAQHARVVLVELPLVSEAHQQTLQQLKSTLPDSTFILLETADQIEFSA</sequence>
<dbReference type="PROSITE" id="PS50929">
    <property type="entry name" value="ABC_TM1F"/>
    <property type="match status" value="2"/>
</dbReference>
<dbReference type="Gene3D" id="1.20.1560.10">
    <property type="entry name" value="ABC transporter type 1, transmembrane domain"/>
    <property type="match status" value="2"/>
</dbReference>
<dbReference type="Proteomes" id="UP001597079">
    <property type="component" value="Unassembled WGS sequence"/>
</dbReference>
<dbReference type="CDD" id="cd07346">
    <property type="entry name" value="ABC_6TM_exporters"/>
    <property type="match status" value="1"/>
</dbReference>
<feature type="transmembrane region" description="Helical" evidence="5">
    <location>
        <begin position="719"/>
        <end position="741"/>
    </location>
</feature>
<feature type="transmembrane region" description="Helical" evidence="5">
    <location>
        <begin position="220"/>
        <end position="237"/>
    </location>
</feature>
<dbReference type="PANTHER" id="PTHR43394">
    <property type="entry name" value="ATP-DEPENDENT PERMEASE MDL1, MITOCHONDRIAL"/>
    <property type="match status" value="1"/>
</dbReference>
<feature type="transmembrane region" description="Helical" evidence="5">
    <location>
        <begin position="917"/>
        <end position="937"/>
    </location>
</feature>
<accession>A0ABW4JG07</accession>
<evidence type="ECO:0000256" key="2">
    <source>
        <dbReference type="ARBA" id="ARBA00022692"/>
    </source>
</evidence>
<feature type="transmembrane region" description="Helical" evidence="5">
    <location>
        <begin position="821"/>
        <end position="839"/>
    </location>
</feature>
<evidence type="ECO:0000256" key="1">
    <source>
        <dbReference type="ARBA" id="ARBA00004651"/>
    </source>
</evidence>
<evidence type="ECO:0000313" key="8">
    <source>
        <dbReference type="Proteomes" id="UP001597079"/>
    </source>
</evidence>
<feature type="domain" description="ABC transmembrane type-1" evidence="6">
    <location>
        <begin position="679"/>
        <end position="947"/>
    </location>
</feature>
<feature type="transmembrane region" description="Helical" evidence="5">
    <location>
        <begin position="327"/>
        <end position="344"/>
    </location>
</feature>
<gene>
    <name evidence="7" type="ORF">ACFSB2_04590</name>
</gene>
<feature type="transmembrane region" description="Helical" evidence="5">
    <location>
        <begin position="190"/>
        <end position="214"/>
    </location>
</feature>
<evidence type="ECO:0000256" key="3">
    <source>
        <dbReference type="ARBA" id="ARBA00022989"/>
    </source>
</evidence>
<evidence type="ECO:0000256" key="5">
    <source>
        <dbReference type="SAM" id="Phobius"/>
    </source>
</evidence>
<feature type="transmembrane region" description="Helical" evidence="5">
    <location>
        <begin position="64"/>
        <end position="90"/>
    </location>
</feature>
<reference evidence="8" key="1">
    <citation type="journal article" date="2019" name="Int. J. Syst. Evol. Microbiol.">
        <title>The Global Catalogue of Microorganisms (GCM) 10K type strain sequencing project: providing services to taxonomists for standard genome sequencing and annotation.</title>
        <authorList>
            <consortium name="The Broad Institute Genomics Platform"/>
            <consortium name="The Broad Institute Genome Sequencing Center for Infectious Disease"/>
            <person name="Wu L."/>
            <person name="Ma J."/>
        </authorList>
    </citation>
    <scope>NUCLEOTIDE SEQUENCE [LARGE SCALE GENOMIC DNA]</scope>
    <source>
        <strain evidence="8">CGMCC 1.12286</strain>
    </source>
</reference>
<comment type="caution">
    <text evidence="7">The sequence shown here is derived from an EMBL/GenBank/DDBJ whole genome shotgun (WGS) entry which is preliminary data.</text>
</comment>
<feature type="transmembrane region" description="Helical" evidence="5">
    <location>
        <begin position="674"/>
        <end position="699"/>
    </location>
</feature>
<keyword evidence="2 5" id="KW-0812">Transmembrane</keyword>
<feature type="transmembrane region" description="Helical" evidence="5">
    <location>
        <begin position="110"/>
        <end position="133"/>
    </location>
</feature>
<keyword evidence="8" id="KW-1185">Reference proteome</keyword>
<feature type="domain" description="ABC transmembrane type-1" evidence="6">
    <location>
        <begin position="70"/>
        <end position="363"/>
    </location>
</feature>
<dbReference type="InterPro" id="IPR039421">
    <property type="entry name" value="Type_1_exporter"/>
</dbReference>